<dbReference type="EMBL" id="VUMN01000003">
    <property type="protein sequence ID" value="MSS57711.1"/>
    <property type="molecule type" value="Genomic_DNA"/>
</dbReference>
<evidence type="ECO:0000313" key="4">
    <source>
        <dbReference type="Proteomes" id="UP000461880"/>
    </source>
</evidence>
<reference evidence="3 4" key="1">
    <citation type="submission" date="2019-08" db="EMBL/GenBank/DDBJ databases">
        <title>In-depth cultivation of the pig gut microbiome towards novel bacterial diversity and tailored functional studies.</title>
        <authorList>
            <person name="Wylensek D."/>
            <person name="Hitch T.C.A."/>
            <person name="Clavel T."/>
        </authorList>
    </citation>
    <scope>NUCLEOTIDE SEQUENCE [LARGE SCALE GENOMIC DNA]</scope>
    <source>
        <strain evidence="3 4">Oil+RF-744-GAM-WT-6</strain>
    </source>
</reference>
<name>A0A7X2TFQ9_9FIRM</name>
<dbReference type="Proteomes" id="UP000461880">
    <property type="component" value="Unassembled WGS sequence"/>
</dbReference>
<dbReference type="CDD" id="cd00165">
    <property type="entry name" value="S4"/>
    <property type="match status" value="1"/>
</dbReference>
<dbReference type="SMART" id="SM00363">
    <property type="entry name" value="S4"/>
    <property type="match status" value="1"/>
</dbReference>
<protein>
    <submittedName>
        <fullName evidence="3">RNA-binding protein</fullName>
    </submittedName>
</protein>
<dbReference type="PROSITE" id="PS50889">
    <property type="entry name" value="S4"/>
    <property type="match status" value="1"/>
</dbReference>
<dbReference type="InterPro" id="IPR040591">
    <property type="entry name" value="RqcP2_RBD"/>
</dbReference>
<sequence length="252" mass="29483">MMTDEREDALIRLRDLQKQSERRHMHEESFFLNEEELASVQSEFPESALIRYDGGYEGARKKKVIFLRDEEDDFSDIVCLKAETDQRFRTIGHRDILGSLMSLQIDRHSFGDFWMEENCIYLYTSDQMGRFLEDNLTRISRLNVSFHRIEEHPVQVFYTKKVEAVIASERLDAIVASLAHCSRNEAKEMIRQGKVQINHRVLEAPDKMCDNGNTISIRGTGRFTYQGVRNHTKKDRIVAEFLQDIQGKERSS</sequence>
<feature type="domain" description="RNA-binding S4" evidence="2">
    <location>
        <begin position="169"/>
        <end position="226"/>
    </location>
</feature>
<dbReference type="Gene3D" id="3.10.290.10">
    <property type="entry name" value="RNA-binding S4 domain"/>
    <property type="match status" value="1"/>
</dbReference>
<keyword evidence="4" id="KW-1185">Reference proteome</keyword>
<proteinExistence type="predicted"/>
<keyword evidence="1" id="KW-0694">RNA-binding</keyword>
<evidence type="ECO:0000313" key="3">
    <source>
        <dbReference type="EMBL" id="MSS57711.1"/>
    </source>
</evidence>
<dbReference type="SUPFAM" id="SSF55174">
    <property type="entry name" value="Alpha-L RNA-binding motif"/>
    <property type="match status" value="1"/>
</dbReference>
<dbReference type="InterPro" id="IPR036986">
    <property type="entry name" value="S4_RNA-bd_sf"/>
</dbReference>
<dbReference type="Pfam" id="PF17774">
    <property type="entry name" value="YlmH_RBD"/>
    <property type="match status" value="1"/>
</dbReference>
<gene>
    <name evidence="3" type="ORF">FYJ51_02175</name>
</gene>
<dbReference type="GO" id="GO:0003723">
    <property type="term" value="F:RNA binding"/>
    <property type="evidence" value="ECO:0007669"/>
    <property type="project" value="UniProtKB-KW"/>
</dbReference>
<organism evidence="3 4">
    <name type="scientific">Stecheria intestinalis</name>
    <dbReference type="NCBI Taxonomy" id="2606630"/>
    <lineage>
        <taxon>Bacteria</taxon>
        <taxon>Bacillati</taxon>
        <taxon>Bacillota</taxon>
        <taxon>Erysipelotrichia</taxon>
        <taxon>Erysipelotrichales</taxon>
        <taxon>Erysipelotrichaceae</taxon>
        <taxon>Stecheria</taxon>
    </lineage>
</organism>
<evidence type="ECO:0000256" key="1">
    <source>
        <dbReference type="PROSITE-ProRule" id="PRU00182"/>
    </source>
</evidence>
<comment type="caution">
    <text evidence="3">The sequence shown here is derived from an EMBL/GenBank/DDBJ whole genome shotgun (WGS) entry which is preliminary data.</text>
</comment>
<dbReference type="AlphaFoldDB" id="A0A7X2TFQ9"/>
<dbReference type="InterPro" id="IPR012677">
    <property type="entry name" value="Nucleotide-bd_a/b_plait_sf"/>
</dbReference>
<evidence type="ECO:0000259" key="2">
    <source>
        <dbReference type="SMART" id="SM00363"/>
    </source>
</evidence>
<dbReference type="InterPro" id="IPR002942">
    <property type="entry name" value="S4_RNA-bd"/>
</dbReference>
<dbReference type="Pfam" id="PF01479">
    <property type="entry name" value="S4"/>
    <property type="match status" value="1"/>
</dbReference>
<accession>A0A7X2TFQ9</accession>
<dbReference type="Gene3D" id="3.30.70.330">
    <property type="match status" value="1"/>
</dbReference>